<dbReference type="SMART" id="SM00093">
    <property type="entry name" value="SERPIN"/>
    <property type="match status" value="1"/>
</dbReference>
<protein>
    <submittedName>
        <fullName evidence="3">Serpin B</fullName>
    </submittedName>
</protein>
<dbReference type="SUPFAM" id="SSF56574">
    <property type="entry name" value="Serpins"/>
    <property type="match status" value="1"/>
</dbReference>
<sequence length="373" mass="39583">MTAFGHALLGVAGTPKQNFVASPASIAFAFGMLRAGARGMTATQIDQALRFPSGGPHAALNALTRSIGTVAEAPPKDSGSRDAGEPPKPPIVSIANGVFAQQDFEIRDAYLRVLAEQYGAGVQTLDLHAPDAVSVINAWVRQQTADRISKLFDRLAPDIVLVLANAIYLRADWRSPFEHAATAEGPFTRTDGSTVKAQLMAREGQHRYATGDGWQAVELPYTGDELAMWVLVPTTDATRATPGDLLAPATVDAALTGGRDERLRIVMPRWDFATNIDLKAVLQQMGMTVPFTAAADLSGIAEHLYVGQAIHRATITVDEFGTEAAAVTGVGVGLVSAPSPPKLVVRADRAFAFAIVHRPTRTPLFVGQVTDPS</sequence>
<dbReference type="CDD" id="cd19590">
    <property type="entry name" value="serpin_thermopin-like"/>
    <property type="match status" value="1"/>
</dbReference>
<evidence type="ECO:0000256" key="1">
    <source>
        <dbReference type="RuleBase" id="RU000411"/>
    </source>
</evidence>
<proteinExistence type="inferred from homology"/>
<evidence type="ECO:0000313" key="3">
    <source>
        <dbReference type="EMBL" id="MBE1606312.1"/>
    </source>
</evidence>
<dbReference type="GO" id="GO:0004867">
    <property type="term" value="F:serine-type endopeptidase inhibitor activity"/>
    <property type="evidence" value="ECO:0007669"/>
    <property type="project" value="InterPro"/>
</dbReference>
<gene>
    <name evidence="3" type="ORF">HEB94_003160</name>
</gene>
<evidence type="ECO:0000259" key="2">
    <source>
        <dbReference type="SMART" id="SM00093"/>
    </source>
</evidence>
<dbReference type="InterPro" id="IPR042185">
    <property type="entry name" value="Serpin_sf_2"/>
</dbReference>
<comment type="caution">
    <text evidence="3">The sequence shown here is derived from an EMBL/GenBank/DDBJ whole genome shotgun (WGS) entry which is preliminary data.</text>
</comment>
<comment type="similarity">
    <text evidence="1">Belongs to the serpin family.</text>
</comment>
<organism evidence="3 4">
    <name type="scientific">Actinopolymorpha pittospori</name>
    <dbReference type="NCBI Taxonomy" id="648752"/>
    <lineage>
        <taxon>Bacteria</taxon>
        <taxon>Bacillati</taxon>
        <taxon>Actinomycetota</taxon>
        <taxon>Actinomycetes</taxon>
        <taxon>Propionibacteriales</taxon>
        <taxon>Actinopolymorphaceae</taxon>
        <taxon>Actinopolymorpha</taxon>
    </lineage>
</organism>
<dbReference type="RefSeq" id="WP_192750462.1">
    <property type="nucleotide sequence ID" value="NZ_BAABJL010000085.1"/>
</dbReference>
<feature type="domain" description="Serpin" evidence="2">
    <location>
        <begin position="6"/>
        <end position="372"/>
    </location>
</feature>
<dbReference type="InterPro" id="IPR000215">
    <property type="entry name" value="Serpin_fam"/>
</dbReference>
<dbReference type="GO" id="GO:0005615">
    <property type="term" value="C:extracellular space"/>
    <property type="evidence" value="ECO:0007669"/>
    <property type="project" value="InterPro"/>
</dbReference>
<dbReference type="InterPro" id="IPR036186">
    <property type="entry name" value="Serpin_sf"/>
</dbReference>
<dbReference type="Pfam" id="PF00079">
    <property type="entry name" value="Serpin"/>
    <property type="match status" value="1"/>
</dbReference>
<dbReference type="Proteomes" id="UP000638648">
    <property type="component" value="Unassembled WGS sequence"/>
</dbReference>
<dbReference type="PANTHER" id="PTHR11461:SF211">
    <property type="entry name" value="GH10112P-RELATED"/>
    <property type="match status" value="1"/>
</dbReference>
<accession>A0A927MZS1</accession>
<name>A0A927MZS1_9ACTN</name>
<dbReference type="AlphaFoldDB" id="A0A927MZS1"/>
<dbReference type="EMBL" id="JADBEM010000001">
    <property type="protein sequence ID" value="MBE1606312.1"/>
    <property type="molecule type" value="Genomic_DNA"/>
</dbReference>
<reference evidence="3" key="1">
    <citation type="submission" date="2020-10" db="EMBL/GenBank/DDBJ databases">
        <title>Sequencing the genomes of 1000 actinobacteria strains.</title>
        <authorList>
            <person name="Klenk H.-P."/>
        </authorList>
    </citation>
    <scope>NUCLEOTIDE SEQUENCE</scope>
    <source>
        <strain evidence="3">DSM 45354</strain>
    </source>
</reference>
<dbReference type="Gene3D" id="3.30.497.10">
    <property type="entry name" value="Antithrombin, subunit I, domain 2"/>
    <property type="match status" value="1"/>
</dbReference>
<dbReference type="InterPro" id="IPR042178">
    <property type="entry name" value="Serpin_sf_1"/>
</dbReference>
<dbReference type="InterPro" id="IPR023796">
    <property type="entry name" value="Serpin_dom"/>
</dbReference>
<keyword evidence="4" id="KW-1185">Reference proteome</keyword>
<dbReference type="PANTHER" id="PTHR11461">
    <property type="entry name" value="SERINE PROTEASE INHIBITOR, SERPIN"/>
    <property type="match status" value="1"/>
</dbReference>
<evidence type="ECO:0000313" key="4">
    <source>
        <dbReference type="Proteomes" id="UP000638648"/>
    </source>
</evidence>
<dbReference type="Gene3D" id="2.30.39.10">
    <property type="entry name" value="Alpha-1-antitrypsin, domain 1"/>
    <property type="match status" value="1"/>
</dbReference>